<dbReference type="OrthoDB" id="9925471at2"/>
<protein>
    <submittedName>
        <fullName evidence="1">Uncharacterized protein</fullName>
    </submittedName>
</protein>
<accession>A0A173S6J6</accession>
<evidence type="ECO:0000313" key="1">
    <source>
        <dbReference type="EMBL" id="MTK22065.1"/>
    </source>
</evidence>
<name>A0A173S6J6_9FIRM</name>
<proteinExistence type="predicted"/>
<sequence length="109" mass="12211">MKQDINMDLGLEAFLEPDSDFIEDLCQHLEEEGIHLTNELLVQILSVYEERKYGFFKELIENLVGGENSPLSADGGPAVIQVVMDGKGELKKKESKSKELNDLDSKLLS</sequence>
<dbReference type="EMBL" id="WMQE01000029">
    <property type="protein sequence ID" value="MTK22065.1"/>
    <property type="molecule type" value="Genomic_DNA"/>
</dbReference>
<organism evidence="1 2">
    <name type="scientific">Turicibacter sanguinis</name>
    <dbReference type="NCBI Taxonomy" id="154288"/>
    <lineage>
        <taxon>Bacteria</taxon>
        <taxon>Bacillati</taxon>
        <taxon>Bacillota</taxon>
        <taxon>Erysipelotrichia</taxon>
        <taxon>Erysipelotrichales</taxon>
        <taxon>Turicibacteraceae</taxon>
        <taxon>Turicibacter</taxon>
    </lineage>
</organism>
<dbReference type="AlphaFoldDB" id="A0A173S6J6"/>
<reference evidence="1 2" key="1">
    <citation type="journal article" date="2019" name="Nat. Med.">
        <title>A library of human gut bacterial isolates paired with longitudinal multiomics data enables mechanistic microbiome research.</title>
        <authorList>
            <person name="Poyet M."/>
            <person name="Groussin M."/>
            <person name="Gibbons S.M."/>
            <person name="Avila-Pacheco J."/>
            <person name="Jiang X."/>
            <person name="Kearney S.M."/>
            <person name="Perrotta A.R."/>
            <person name="Berdy B."/>
            <person name="Zhao S."/>
            <person name="Lieberman T.D."/>
            <person name="Swanson P.K."/>
            <person name="Smith M."/>
            <person name="Roesemann S."/>
            <person name="Alexander J.E."/>
            <person name="Rich S.A."/>
            <person name="Livny J."/>
            <person name="Vlamakis H."/>
            <person name="Clish C."/>
            <person name="Bullock K."/>
            <person name="Deik A."/>
            <person name="Scott J."/>
            <person name="Pierce K.A."/>
            <person name="Xavier R.J."/>
            <person name="Alm E.J."/>
        </authorList>
    </citation>
    <scope>NUCLEOTIDE SEQUENCE [LARGE SCALE GENOMIC DNA]</scope>
    <source>
        <strain evidence="1 2">BIOML-A198</strain>
    </source>
</reference>
<dbReference type="RefSeq" id="WP_006785908.1">
    <property type="nucleotide sequence ID" value="NZ_CABJBH010000002.1"/>
</dbReference>
<dbReference type="Proteomes" id="UP000487649">
    <property type="component" value="Unassembled WGS sequence"/>
</dbReference>
<gene>
    <name evidence="1" type="ORF">GMA92_11635</name>
</gene>
<evidence type="ECO:0000313" key="2">
    <source>
        <dbReference type="Proteomes" id="UP000487649"/>
    </source>
</evidence>
<comment type="caution">
    <text evidence="1">The sequence shown here is derived from an EMBL/GenBank/DDBJ whole genome shotgun (WGS) entry which is preliminary data.</text>
</comment>
<dbReference type="GeneID" id="60058304"/>